<organism evidence="1 2">
    <name type="scientific">Frigoriglobus tundricola</name>
    <dbReference type="NCBI Taxonomy" id="2774151"/>
    <lineage>
        <taxon>Bacteria</taxon>
        <taxon>Pseudomonadati</taxon>
        <taxon>Planctomycetota</taxon>
        <taxon>Planctomycetia</taxon>
        <taxon>Gemmatales</taxon>
        <taxon>Gemmataceae</taxon>
        <taxon>Frigoriglobus</taxon>
    </lineage>
</organism>
<dbReference type="Proteomes" id="UP000503447">
    <property type="component" value="Chromosome"/>
</dbReference>
<protein>
    <submittedName>
        <fullName evidence="1">Uncharacterized protein</fullName>
    </submittedName>
</protein>
<proteinExistence type="predicted"/>
<dbReference type="AlphaFoldDB" id="A0A6M5YQE5"/>
<accession>A0A6M5YQE5</accession>
<name>A0A6M5YQE5_9BACT</name>
<keyword evidence="2" id="KW-1185">Reference proteome</keyword>
<gene>
    <name evidence="1" type="ORF">FTUN_3072</name>
</gene>
<dbReference type="EMBL" id="CP053452">
    <property type="protein sequence ID" value="QJW95523.1"/>
    <property type="molecule type" value="Genomic_DNA"/>
</dbReference>
<evidence type="ECO:0000313" key="2">
    <source>
        <dbReference type="Proteomes" id="UP000503447"/>
    </source>
</evidence>
<evidence type="ECO:0000313" key="1">
    <source>
        <dbReference type="EMBL" id="QJW95523.1"/>
    </source>
</evidence>
<dbReference type="KEGG" id="ftj:FTUN_3072"/>
<sequence length="39" mass="4133">MAPRPRRGSQRAGTFDFAPPPASLFNFSKAGLIATNGVQ</sequence>
<reference evidence="2" key="1">
    <citation type="submission" date="2020-05" db="EMBL/GenBank/DDBJ databases">
        <title>Frigoriglobus tundricola gen. nov., sp. nov., a psychrotolerant cellulolytic planctomycete of the family Gemmataceae with two divergent copies of 16S rRNA gene.</title>
        <authorList>
            <person name="Kulichevskaya I.S."/>
            <person name="Ivanova A.A."/>
            <person name="Naumoff D.G."/>
            <person name="Beletsky A.V."/>
            <person name="Rijpstra W.I.C."/>
            <person name="Sinninghe Damste J.S."/>
            <person name="Mardanov A.V."/>
            <person name="Ravin N.V."/>
            <person name="Dedysh S.N."/>
        </authorList>
    </citation>
    <scope>NUCLEOTIDE SEQUENCE [LARGE SCALE GENOMIC DNA]</scope>
    <source>
        <strain evidence="2">PL17</strain>
    </source>
</reference>